<keyword evidence="9 15" id="KW-0227">DNA damage</keyword>
<dbReference type="Gene3D" id="3.40.1170.60">
    <property type="match status" value="1"/>
</dbReference>
<dbReference type="SUPFAM" id="SSF56672">
    <property type="entry name" value="DNA/RNA polymerases"/>
    <property type="match status" value="1"/>
</dbReference>
<dbReference type="Pfam" id="PF11799">
    <property type="entry name" value="IMS_C"/>
    <property type="match status" value="1"/>
</dbReference>
<evidence type="ECO:0000256" key="3">
    <source>
        <dbReference type="ARBA" id="ARBA00022457"/>
    </source>
</evidence>
<keyword evidence="10 15" id="KW-0460">Magnesium</keyword>
<evidence type="ECO:0000256" key="10">
    <source>
        <dbReference type="ARBA" id="ARBA00022842"/>
    </source>
</evidence>
<dbReference type="GO" id="GO:0003887">
    <property type="term" value="F:DNA-directed DNA polymerase activity"/>
    <property type="evidence" value="ECO:0007669"/>
    <property type="project" value="UniProtKB-EC"/>
</dbReference>
<keyword evidence="18" id="KW-1185">Reference proteome</keyword>
<keyword evidence="7 15" id="KW-0235">DNA replication</keyword>
<evidence type="ECO:0000256" key="6">
    <source>
        <dbReference type="ARBA" id="ARBA00022695"/>
    </source>
</evidence>
<dbReference type="InterPro" id="IPR017961">
    <property type="entry name" value="DNA_pol_Y-fam_little_finger"/>
</dbReference>
<evidence type="ECO:0000256" key="1">
    <source>
        <dbReference type="ARBA" id="ARBA00004496"/>
    </source>
</evidence>
<dbReference type="Proteomes" id="UP001172778">
    <property type="component" value="Unassembled WGS sequence"/>
</dbReference>
<dbReference type="InterPro" id="IPR043128">
    <property type="entry name" value="Rev_trsase/Diguanyl_cyclase"/>
</dbReference>
<dbReference type="PANTHER" id="PTHR11076">
    <property type="entry name" value="DNA REPAIR POLYMERASE UMUC / TRANSFERASE FAMILY MEMBER"/>
    <property type="match status" value="1"/>
</dbReference>
<evidence type="ECO:0000313" key="17">
    <source>
        <dbReference type="EMBL" id="MDK2123410.1"/>
    </source>
</evidence>
<proteinExistence type="inferred from homology"/>
<keyword evidence="4 15" id="KW-0963">Cytoplasm</keyword>
<keyword evidence="11 15" id="KW-0239">DNA-directed DNA polymerase</keyword>
<dbReference type="InterPro" id="IPR022880">
    <property type="entry name" value="DNApol_IV"/>
</dbReference>
<dbReference type="InterPro" id="IPR036775">
    <property type="entry name" value="DNA_pol_Y-fam_lit_finger_sf"/>
</dbReference>
<evidence type="ECO:0000256" key="12">
    <source>
        <dbReference type="ARBA" id="ARBA00023125"/>
    </source>
</evidence>
<comment type="function">
    <text evidence="15">Poorly processive, error-prone DNA polymerase involved in untargeted mutagenesis. Copies undamaged DNA at stalled replication forks, which arise in vivo from mismatched or misaligned primer ends. These misaligned primers can be extended by PolIV. Exhibits no 3'-5' exonuclease (proofreading) activity. May be involved in translesional synthesis, in conjunction with the beta clamp from PolIII.</text>
</comment>
<evidence type="ECO:0000256" key="5">
    <source>
        <dbReference type="ARBA" id="ARBA00022679"/>
    </source>
</evidence>
<evidence type="ECO:0000256" key="4">
    <source>
        <dbReference type="ARBA" id="ARBA00022490"/>
    </source>
</evidence>
<dbReference type="Pfam" id="PF00817">
    <property type="entry name" value="IMS"/>
    <property type="match status" value="1"/>
</dbReference>
<dbReference type="NCBIfam" id="NF002677">
    <property type="entry name" value="PRK02406.1"/>
    <property type="match status" value="1"/>
</dbReference>
<comment type="similarity">
    <text evidence="2 15">Belongs to the DNA polymerase type-Y family.</text>
</comment>
<dbReference type="Gene3D" id="3.30.1490.100">
    <property type="entry name" value="DNA polymerase, Y-family, little finger domain"/>
    <property type="match status" value="1"/>
</dbReference>
<sequence length="359" mass="39942">MSKPPRKIIHCDCDCFYAAVEMLDDPSLSTQPLAVGGQPGARGVIATCNYVARRFGVRSAMASSHALRICPKLIILPPRFERYRSISRQIMAIYHDYTPLVEPLSLDEAYLDVSDTNFCQGSATLMAQEIRQRIATEVGITASAGIAPNKFVAKIASDWQKPNGQFTVAPHEIDEFVAALPVGKLFGVGKVTAAKLNTLGIETCGQLRDWSLTNLWREFGKFGERLYELCRGIDERPVCPDSVRKSLSVETTYTHDLPDLGSCQAALGELIQDLRQRQQKLNDPTPAHKAFVKLRFADFSQTTAECVDPYPGDATFRRLLTQGFERKQQPVRLLGVGIRFAEPDHSRVIQLSLFDEPPE</sequence>
<dbReference type="InterPro" id="IPR053848">
    <property type="entry name" value="IMS_HHH_1"/>
</dbReference>
<keyword evidence="8 15" id="KW-0479">Metal-binding</keyword>
<organism evidence="17 18">
    <name type="scientific">Parachitinimonas caeni</name>
    <dbReference type="NCBI Taxonomy" id="3031301"/>
    <lineage>
        <taxon>Bacteria</taxon>
        <taxon>Pseudomonadati</taxon>
        <taxon>Pseudomonadota</taxon>
        <taxon>Betaproteobacteria</taxon>
        <taxon>Neisseriales</taxon>
        <taxon>Chitinibacteraceae</taxon>
        <taxon>Parachitinimonas</taxon>
    </lineage>
</organism>
<dbReference type="Pfam" id="PF21999">
    <property type="entry name" value="IMS_HHH_1"/>
    <property type="match status" value="1"/>
</dbReference>
<keyword evidence="5 15" id="KW-0808">Transferase</keyword>
<feature type="binding site" evidence="15">
    <location>
        <position position="12"/>
    </location>
    <ligand>
        <name>Mg(2+)</name>
        <dbReference type="ChEBI" id="CHEBI:18420"/>
    </ligand>
</feature>
<dbReference type="InterPro" id="IPR050116">
    <property type="entry name" value="DNA_polymerase-Y"/>
</dbReference>
<evidence type="ECO:0000256" key="14">
    <source>
        <dbReference type="ARBA" id="ARBA00049244"/>
    </source>
</evidence>
<dbReference type="PROSITE" id="PS50173">
    <property type="entry name" value="UMUC"/>
    <property type="match status" value="1"/>
</dbReference>
<feature type="site" description="Substrate discrimination" evidence="15">
    <location>
        <position position="17"/>
    </location>
</feature>
<dbReference type="CDD" id="cd03586">
    <property type="entry name" value="PolY_Pol_IV_kappa"/>
    <property type="match status" value="1"/>
</dbReference>
<keyword evidence="12 15" id="KW-0238">DNA-binding</keyword>
<evidence type="ECO:0000256" key="13">
    <source>
        <dbReference type="ARBA" id="ARBA00023204"/>
    </source>
</evidence>
<evidence type="ECO:0000256" key="11">
    <source>
        <dbReference type="ARBA" id="ARBA00022932"/>
    </source>
</evidence>
<dbReference type="PANTHER" id="PTHR11076:SF33">
    <property type="entry name" value="DNA POLYMERASE KAPPA"/>
    <property type="match status" value="1"/>
</dbReference>
<comment type="cofactor">
    <cofactor evidence="15">
        <name>Mg(2+)</name>
        <dbReference type="ChEBI" id="CHEBI:18420"/>
    </cofactor>
    <text evidence="15">Binds 2 magnesium ions per subunit.</text>
</comment>
<evidence type="ECO:0000256" key="7">
    <source>
        <dbReference type="ARBA" id="ARBA00022705"/>
    </source>
</evidence>
<evidence type="ECO:0000313" key="18">
    <source>
        <dbReference type="Proteomes" id="UP001172778"/>
    </source>
</evidence>
<dbReference type="EMBL" id="JARRAF010000004">
    <property type="protein sequence ID" value="MDK2123410.1"/>
    <property type="molecule type" value="Genomic_DNA"/>
</dbReference>
<protein>
    <recommendedName>
        <fullName evidence="15">DNA polymerase IV</fullName>
        <shortName evidence="15">Pol IV</shortName>
        <ecNumber evidence="15">2.7.7.7</ecNumber>
    </recommendedName>
</protein>
<gene>
    <name evidence="15 17" type="primary">dinB</name>
    <name evidence="17" type="ORF">PZA18_05020</name>
</gene>
<evidence type="ECO:0000256" key="15">
    <source>
        <dbReference type="HAMAP-Rule" id="MF_01113"/>
    </source>
</evidence>
<reference evidence="17" key="1">
    <citation type="submission" date="2023-03" db="EMBL/GenBank/DDBJ databases">
        <title>Chitinimonas shenzhenensis gen. nov., sp. nov., a novel member of family Burkholderiaceae isolated from activated sludge collected in Shen Zhen, China.</title>
        <authorList>
            <person name="Wang X."/>
        </authorList>
    </citation>
    <scope>NUCLEOTIDE SEQUENCE</scope>
    <source>
        <strain evidence="17">DQS-5</strain>
    </source>
</reference>
<keyword evidence="3 15" id="KW-0515">Mutator protein</keyword>
<keyword evidence="13 15" id="KW-0234">DNA repair</keyword>
<dbReference type="EC" id="2.7.7.7" evidence="15"/>
<comment type="subcellular location">
    <subcellularLocation>
        <location evidence="1 15">Cytoplasm</location>
    </subcellularLocation>
</comment>
<evidence type="ECO:0000256" key="2">
    <source>
        <dbReference type="ARBA" id="ARBA00010945"/>
    </source>
</evidence>
<evidence type="ECO:0000256" key="9">
    <source>
        <dbReference type="ARBA" id="ARBA00022763"/>
    </source>
</evidence>
<dbReference type="Gene3D" id="1.10.150.20">
    <property type="entry name" value="5' to 3' exonuclease, C-terminal subdomain"/>
    <property type="match status" value="1"/>
</dbReference>
<evidence type="ECO:0000259" key="16">
    <source>
        <dbReference type="PROSITE" id="PS50173"/>
    </source>
</evidence>
<dbReference type="Gene3D" id="3.30.70.270">
    <property type="match status" value="1"/>
</dbReference>
<dbReference type="SUPFAM" id="SSF100879">
    <property type="entry name" value="Lesion bypass DNA polymerase (Y-family), little finger domain"/>
    <property type="match status" value="1"/>
</dbReference>
<feature type="domain" description="UmuC" evidence="16">
    <location>
        <begin position="8"/>
        <end position="189"/>
    </location>
</feature>
<feature type="active site" evidence="15">
    <location>
        <position position="108"/>
    </location>
</feature>
<comment type="caution">
    <text evidence="17">The sequence shown here is derived from an EMBL/GenBank/DDBJ whole genome shotgun (WGS) entry which is preliminary data.</text>
</comment>
<accession>A0ABT7DTK4</accession>
<dbReference type="InterPro" id="IPR001126">
    <property type="entry name" value="UmuC"/>
</dbReference>
<name>A0ABT7DTK4_9NEIS</name>
<dbReference type="HAMAP" id="MF_01113">
    <property type="entry name" value="DNApol_IV"/>
    <property type="match status" value="1"/>
</dbReference>
<comment type="catalytic activity">
    <reaction evidence="14 15">
        <text>DNA(n) + a 2'-deoxyribonucleoside 5'-triphosphate = DNA(n+1) + diphosphate</text>
        <dbReference type="Rhea" id="RHEA:22508"/>
        <dbReference type="Rhea" id="RHEA-COMP:17339"/>
        <dbReference type="Rhea" id="RHEA-COMP:17340"/>
        <dbReference type="ChEBI" id="CHEBI:33019"/>
        <dbReference type="ChEBI" id="CHEBI:61560"/>
        <dbReference type="ChEBI" id="CHEBI:173112"/>
        <dbReference type="EC" id="2.7.7.7"/>
    </reaction>
</comment>
<feature type="binding site" evidence="15">
    <location>
        <position position="107"/>
    </location>
    <ligand>
        <name>Mg(2+)</name>
        <dbReference type="ChEBI" id="CHEBI:18420"/>
    </ligand>
</feature>
<dbReference type="InterPro" id="IPR043502">
    <property type="entry name" value="DNA/RNA_pol_sf"/>
</dbReference>
<dbReference type="RefSeq" id="WP_284099703.1">
    <property type="nucleotide sequence ID" value="NZ_JARRAF010000004.1"/>
</dbReference>
<comment type="subunit">
    <text evidence="15">Monomer.</text>
</comment>
<keyword evidence="6 15" id="KW-0548">Nucleotidyltransferase</keyword>
<evidence type="ECO:0000256" key="8">
    <source>
        <dbReference type="ARBA" id="ARBA00022723"/>
    </source>
</evidence>